<keyword evidence="2" id="KW-1185">Reference proteome</keyword>
<dbReference type="PROSITE" id="PS51257">
    <property type="entry name" value="PROKAR_LIPOPROTEIN"/>
    <property type="match status" value="1"/>
</dbReference>
<evidence type="ECO:0000313" key="1">
    <source>
        <dbReference type="EMBL" id="EMN89516.1"/>
    </source>
</evidence>
<reference evidence="1 2" key="1">
    <citation type="submission" date="2013-01" db="EMBL/GenBank/DDBJ databases">
        <authorList>
            <person name="Harkins D.M."/>
            <person name="Durkin A.S."/>
            <person name="Brinkac L.M."/>
            <person name="Haft D.H."/>
            <person name="Selengut J.D."/>
            <person name="Sanka R."/>
            <person name="DePew J."/>
            <person name="Purushe J."/>
            <person name="Chanthongthip A."/>
            <person name="Lattana O."/>
            <person name="Phetsouvanh R."/>
            <person name="Newton P.N."/>
            <person name="Vinetz J.M."/>
            <person name="Sutton G.G."/>
            <person name="Nierman W.C."/>
            <person name="Fouts D.E."/>
        </authorList>
    </citation>
    <scope>NUCLEOTIDE SEQUENCE [LARGE SCALE GENOMIC DNA]</scope>
    <source>
        <strain evidence="1 2">UI 13098</strain>
    </source>
</reference>
<name>M6Q1Y2_9LEPT</name>
<evidence type="ECO:0000313" key="2">
    <source>
        <dbReference type="Proteomes" id="UP000012118"/>
    </source>
</evidence>
<dbReference type="Proteomes" id="UP000012118">
    <property type="component" value="Unassembled WGS sequence"/>
</dbReference>
<comment type="caution">
    <text evidence="1">The sequence shown here is derived from an EMBL/GenBank/DDBJ whole genome shotgun (WGS) entry which is preliminary data.</text>
</comment>
<protein>
    <submittedName>
        <fullName evidence="1">Putative lipoprotein</fullName>
    </submittedName>
</protein>
<keyword evidence="1" id="KW-0449">Lipoprotein</keyword>
<dbReference type="AlphaFoldDB" id="M6Q1Y2"/>
<gene>
    <name evidence="1" type="ORF">LEP1GSC108_0004</name>
</gene>
<organism evidence="1 2">
    <name type="scientific">Leptospira weilii str. UI 13098</name>
    <dbReference type="NCBI Taxonomy" id="1088542"/>
    <lineage>
        <taxon>Bacteria</taxon>
        <taxon>Pseudomonadati</taxon>
        <taxon>Spirochaetota</taxon>
        <taxon>Spirochaetia</taxon>
        <taxon>Leptospirales</taxon>
        <taxon>Leptospiraceae</taxon>
        <taxon>Leptospira</taxon>
    </lineage>
</organism>
<sequence>MFFYKFISILSFFFLLLGCFFFVNCSSVEFSDLPKRKSSHSALRLTFQFEDKSSFPTALFLPVRFFWPNGKEERIWKTSDVFTGRDLDRLKEWIGKSLKQGFGSADSNSNIGSHLGVLPLNLLIAEDQAIVGEFAFYFRSESGSVCKERLSLFLKKDASTEQLKRVFSKGVAYLSFYFVNGCLDPNSERPKLISVSSSFLEHPLDFLTNWIEDSSFAVEFLDSIELALEKLPREMKYEECVRYGNTSGKARCIYSEQRMVRGIEWKSHFNPYPDFRWDWALPEKTGAGTSP</sequence>
<proteinExistence type="predicted"/>
<accession>M6Q1Y2</accession>
<dbReference type="EMBL" id="AHNU02000055">
    <property type="protein sequence ID" value="EMN89516.1"/>
    <property type="molecule type" value="Genomic_DNA"/>
</dbReference>